<gene>
    <name evidence="2" type="ORF">DC20_19855</name>
</gene>
<dbReference type="Proteomes" id="UP000061382">
    <property type="component" value="Chromosome"/>
</dbReference>
<reference evidence="2 3" key="1">
    <citation type="submission" date="2015-08" db="EMBL/GenBank/DDBJ databases">
        <title>Complete genome sequence of Rufibacter tibetensis strain 1351t, a radiation-resistant bacterium from tibet plateau.</title>
        <authorList>
            <person name="Dai J."/>
        </authorList>
    </citation>
    <scope>NUCLEOTIDE SEQUENCE [LARGE SCALE GENOMIC DNA]</scope>
    <source>
        <strain evidence="2 3">1351</strain>
    </source>
</reference>
<feature type="signal peptide" evidence="1">
    <location>
        <begin position="1"/>
        <end position="33"/>
    </location>
</feature>
<evidence type="ECO:0008006" key="4">
    <source>
        <dbReference type="Google" id="ProtNLM"/>
    </source>
</evidence>
<dbReference type="AlphaFoldDB" id="A0A0P0CB10"/>
<evidence type="ECO:0000313" key="2">
    <source>
        <dbReference type="EMBL" id="ALJ00829.1"/>
    </source>
</evidence>
<accession>A0A0P0CB10</accession>
<dbReference type="EMBL" id="CP012643">
    <property type="protein sequence ID" value="ALJ00829.1"/>
    <property type="molecule type" value="Genomic_DNA"/>
</dbReference>
<evidence type="ECO:0000313" key="3">
    <source>
        <dbReference type="Proteomes" id="UP000061382"/>
    </source>
</evidence>
<dbReference type="KEGG" id="rti:DC20_19855"/>
<dbReference type="RefSeq" id="WP_062545442.1">
    <property type="nucleotide sequence ID" value="NZ_CP012643.1"/>
</dbReference>
<keyword evidence="3" id="KW-1185">Reference proteome</keyword>
<evidence type="ECO:0000256" key="1">
    <source>
        <dbReference type="SAM" id="SignalP"/>
    </source>
</evidence>
<proteinExistence type="predicted"/>
<dbReference type="Gene3D" id="3.90.930.1">
    <property type="match status" value="1"/>
</dbReference>
<keyword evidence="1" id="KW-0732">Signal</keyword>
<protein>
    <recommendedName>
        <fullName evidence="4">Toxin-antitoxin system YwqK family antitoxin</fullName>
    </recommendedName>
</protein>
<dbReference type="OrthoDB" id="8536728at2"/>
<dbReference type="PATRIC" id="fig|512763.3.peg.4361"/>
<sequence>METPYKLSFKKKRNWLWIPVLTLFLGVSSPAQAWPWQWNRFDKKEFKTGRWRTFHDADSKVLHYKGRYRHGKEVGSWKTYTADGKLYFTEKIRRRKESIKTVYYHPNGKVSHRGTAFLKDAEHGGVHFYWDGDWEYFDESGKPIGIKKFVKGEPSTKDPVPRQ</sequence>
<organism evidence="2 3">
    <name type="scientific">Rufibacter tibetensis</name>
    <dbReference type="NCBI Taxonomy" id="512763"/>
    <lineage>
        <taxon>Bacteria</taxon>
        <taxon>Pseudomonadati</taxon>
        <taxon>Bacteroidota</taxon>
        <taxon>Cytophagia</taxon>
        <taxon>Cytophagales</taxon>
        <taxon>Hymenobacteraceae</taxon>
        <taxon>Rufibacter</taxon>
    </lineage>
</organism>
<dbReference type="SUPFAM" id="SSF82185">
    <property type="entry name" value="Histone H3 K4-specific methyltransferase SET7/9 N-terminal domain"/>
    <property type="match status" value="1"/>
</dbReference>
<dbReference type="STRING" id="512763.DC20_19855"/>
<feature type="chain" id="PRO_5006042496" description="Toxin-antitoxin system YwqK family antitoxin" evidence="1">
    <location>
        <begin position="34"/>
        <end position="163"/>
    </location>
</feature>
<name>A0A0P0CB10_9BACT</name>